<reference evidence="2" key="1">
    <citation type="journal article" date="2019" name="Int. J. Syst. Evol. Microbiol.">
        <title>The Global Catalogue of Microorganisms (GCM) 10K type strain sequencing project: providing services to taxonomists for standard genome sequencing and annotation.</title>
        <authorList>
            <consortium name="The Broad Institute Genomics Platform"/>
            <consortium name="The Broad Institute Genome Sequencing Center for Infectious Disease"/>
            <person name="Wu L."/>
            <person name="Ma J."/>
        </authorList>
    </citation>
    <scope>NUCLEOTIDE SEQUENCE [LARGE SCALE GENOMIC DNA]</scope>
    <source>
        <strain evidence="2">JCM 17225</strain>
    </source>
</reference>
<evidence type="ECO:0008006" key="3">
    <source>
        <dbReference type="Google" id="ProtNLM"/>
    </source>
</evidence>
<dbReference type="EMBL" id="BAABDK010000012">
    <property type="protein sequence ID" value="GAA4031518.1"/>
    <property type="molecule type" value="Genomic_DNA"/>
</dbReference>
<dbReference type="Proteomes" id="UP001501469">
    <property type="component" value="Unassembled WGS sequence"/>
</dbReference>
<sequence>MEPTIQPNPRKTALLATNDQQLAAQATAAAQYWPGQAWLTLRYTTAAKFTRLAADYAAAVDSRQQAGSARPVAADELLDLDAQIEANLYRVKARLVDKYDKKKALAYYPTLGIVKNGAAYIIDRDRTRRAAALTTLVAGLATEKIGDGDHGTAFWQPIATRYNELKGLLTDTNGDISKAVATKDILRAQIEQTLYSLAKVLDANYPDPAEYKAELRAAGFQREQYR</sequence>
<comment type="caution">
    <text evidence="1">The sequence shown here is derived from an EMBL/GenBank/DDBJ whole genome shotgun (WGS) entry which is preliminary data.</text>
</comment>
<evidence type="ECO:0000313" key="1">
    <source>
        <dbReference type="EMBL" id="GAA4031518.1"/>
    </source>
</evidence>
<name>A0ABP7TUW0_9BACT</name>
<organism evidence="1 2">
    <name type="scientific">Hymenobacter glaciei</name>
    <dbReference type="NCBI Taxonomy" id="877209"/>
    <lineage>
        <taxon>Bacteria</taxon>
        <taxon>Pseudomonadati</taxon>
        <taxon>Bacteroidota</taxon>
        <taxon>Cytophagia</taxon>
        <taxon>Cytophagales</taxon>
        <taxon>Hymenobacteraceae</taxon>
        <taxon>Hymenobacter</taxon>
    </lineage>
</organism>
<gene>
    <name evidence="1" type="ORF">GCM10022409_14680</name>
</gene>
<evidence type="ECO:0000313" key="2">
    <source>
        <dbReference type="Proteomes" id="UP001501469"/>
    </source>
</evidence>
<keyword evidence="2" id="KW-1185">Reference proteome</keyword>
<proteinExistence type="predicted"/>
<protein>
    <recommendedName>
        <fullName evidence="3">Imelysin-like domain-containing protein</fullName>
    </recommendedName>
</protein>
<dbReference type="RefSeq" id="WP_345052281.1">
    <property type="nucleotide sequence ID" value="NZ_BAABDK010000012.1"/>
</dbReference>
<accession>A0ABP7TUW0</accession>